<name>A0ABW5XB72_9MICO</name>
<gene>
    <name evidence="1" type="ORF">ACFSYH_00825</name>
</gene>
<evidence type="ECO:0000313" key="2">
    <source>
        <dbReference type="Proteomes" id="UP001597391"/>
    </source>
</evidence>
<protein>
    <recommendedName>
        <fullName evidence="3">DUF4272 domain-containing protein</fullName>
    </recommendedName>
</protein>
<dbReference type="EMBL" id="JBHUOP010000001">
    <property type="protein sequence ID" value="MFD2839118.1"/>
    <property type="molecule type" value="Genomic_DNA"/>
</dbReference>
<comment type="caution">
    <text evidence="1">The sequence shown here is derived from an EMBL/GenBank/DDBJ whole genome shotgun (WGS) entry which is preliminary data.</text>
</comment>
<organism evidence="1 2">
    <name type="scientific">Populibacterium corticicola</name>
    <dbReference type="NCBI Taxonomy" id="1812826"/>
    <lineage>
        <taxon>Bacteria</taxon>
        <taxon>Bacillati</taxon>
        <taxon>Actinomycetota</taxon>
        <taxon>Actinomycetes</taxon>
        <taxon>Micrococcales</taxon>
        <taxon>Jonesiaceae</taxon>
        <taxon>Populibacterium</taxon>
    </lineage>
</organism>
<evidence type="ECO:0008006" key="3">
    <source>
        <dbReference type="Google" id="ProtNLM"/>
    </source>
</evidence>
<dbReference type="Proteomes" id="UP001597391">
    <property type="component" value="Unassembled WGS sequence"/>
</dbReference>
<proteinExistence type="predicted"/>
<sequence>MTLDARDLLNSAVGRHLCLAYLESLACVEDIEEDTSAAGEFQRSLRTASMVIDLSQGSSTVFGWDPYGRLLDQEAFLQHLTEEAKSKGLVGPAAGPNLARQIARIELTEIGDLQLMQALSKATNAVHFWGQSPTGEEILMNGPEPTSAMLRVAHHIIESAASSWWYEPWAPCEQWLVRPVNAMNGEEPFELEPKTLREHESITVLIEDAFDQAEREASARKHRQLGPQEPLGDVWWSFPAFLLEKTTSLIPGIGPVDLYCCEDSHGEDTKVAWKVSSAGQRIFEVADAEDWVRLCAWYPQEVTATKLDMWEKNTRRRGRWVVPDWLKMASDFDGVHLSAAAYISLAGTAIPVRGLGAEGEWASSITGWTPDWTFHFTQIRVDVESRQVWQLDDNSPGPIWERARGVGPDGRWGRSE</sequence>
<keyword evidence="2" id="KW-1185">Reference proteome</keyword>
<reference evidence="2" key="1">
    <citation type="journal article" date="2019" name="Int. J. Syst. Evol. Microbiol.">
        <title>The Global Catalogue of Microorganisms (GCM) 10K type strain sequencing project: providing services to taxonomists for standard genome sequencing and annotation.</title>
        <authorList>
            <consortium name="The Broad Institute Genomics Platform"/>
            <consortium name="The Broad Institute Genome Sequencing Center for Infectious Disease"/>
            <person name="Wu L."/>
            <person name="Ma J."/>
        </authorList>
    </citation>
    <scope>NUCLEOTIDE SEQUENCE [LARGE SCALE GENOMIC DNA]</scope>
    <source>
        <strain evidence="2">KCTC 33576</strain>
    </source>
</reference>
<dbReference type="RefSeq" id="WP_377464541.1">
    <property type="nucleotide sequence ID" value="NZ_JBHUOP010000001.1"/>
</dbReference>
<evidence type="ECO:0000313" key="1">
    <source>
        <dbReference type="EMBL" id="MFD2839118.1"/>
    </source>
</evidence>
<accession>A0ABW5XB72</accession>